<dbReference type="AlphaFoldDB" id="A0A243WJR3"/>
<dbReference type="Proteomes" id="UP000194873">
    <property type="component" value="Unassembled WGS sequence"/>
</dbReference>
<dbReference type="InterPro" id="IPR029063">
    <property type="entry name" value="SAM-dependent_MTases_sf"/>
</dbReference>
<name>A0A243WJR3_9BACT</name>
<evidence type="ECO:0000313" key="6">
    <source>
        <dbReference type="Proteomes" id="UP000194873"/>
    </source>
</evidence>
<protein>
    <submittedName>
        <fullName evidence="5">SAM-dependent methyltransferase</fullName>
    </submittedName>
</protein>
<feature type="domain" description="Methyltransferase" evidence="4">
    <location>
        <begin position="62"/>
        <end position="154"/>
    </location>
</feature>
<proteinExistence type="predicted"/>
<sequence length="235" mass="27591">MDLRQRATEEELMDNLTLASDDLRQNLEELETINTWLGGYKPVLQAFNALRKAGLQTTPLHIADLGCGGGDTLRRIAEWGRRRGEKLALVGIDANPFMLDYAAARSREYPEIRYEQADVFGAPFQAQQYDVITASLFCHHFPDAQLVTFLRTWQQQARRCVIINDLHRHWLAYHSIRWLTRLFRGSYLVQNDAPLSVARAFTRHDWQRLLQQADITNYRLRWCWAFRWQVILWSD</sequence>
<dbReference type="InterPro" id="IPR041698">
    <property type="entry name" value="Methyltransf_25"/>
</dbReference>
<evidence type="ECO:0000313" key="5">
    <source>
        <dbReference type="EMBL" id="OUJ75860.1"/>
    </source>
</evidence>
<gene>
    <name evidence="5" type="ORF">BXP70_00755</name>
</gene>
<keyword evidence="6" id="KW-1185">Reference proteome</keyword>
<comment type="caution">
    <text evidence="5">The sequence shown here is derived from an EMBL/GenBank/DDBJ whole genome shotgun (WGS) entry which is preliminary data.</text>
</comment>
<keyword evidence="3" id="KW-0949">S-adenosyl-L-methionine</keyword>
<dbReference type="PANTHER" id="PTHR43464:SF19">
    <property type="entry name" value="UBIQUINONE BIOSYNTHESIS O-METHYLTRANSFERASE, MITOCHONDRIAL"/>
    <property type="match status" value="1"/>
</dbReference>
<dbReference type="CDD" id="cd02440">
    <property type="entry name" value="AdoMet_MTases"/>
    <property type="match status" value="1"/>
</dbReference>
<keyword evidence="2 5" id="KW-0808">Transferase</keyword>
<dbReference type="GO" id="GO:0032259">
    <property type="term" value="P:methylation"/>
    <property type="evidence" value="ECO:0007669"/>
    <property type="project" value="UniProtKB-KW"/>
</dbReference>
<organism evidence="5 6">
    <name type="scientific">Hymenobacter crusticola</name>
    <dbReference type="NCBI Taxonomy" id="1770526"/>
    <lineage>
        <taxon>Bacteria</taxon>
        <taxon>Pseudomonadati</taxon>
        <taxon>Bacteroidota</taxon>
        <taxon>Cytophagia</taxon>
        <taxon>Cytophagales</taxon>
        <taxon>Hymenobacteraceae</taxon>
        <taxon>Hymenobacter</taxon>
    </lineage>
</organism>
<reference evidence="5 6" key="1">
    <citation type="submission" date="2017-01" db="EMBL/GenBank/DDBJ databases">
        <title>A new Hymenobacter.</title>
        <authorList>
            <person name="Liang Y."/>
            <person name="Feng F."/>
        </authorList>
    </citation>
    <scope>NUCLEOTIDE SEQUENCE [LARGE SCALE GENOMIC DNA]</scope>
    <source>
        <strain evidence="5">MIMBbqt21</strain>
    </source>
</reference>
<evidence type="ECO:0000259" key="4">
    <source>
        <dbReference type="Pfam" id="PF13649"/>
    </source>
</evidence>
<dbReference type="PANTHER" id="PTHR43464">
    <property type="entry name" value="METHYLTRANSFERASE"/>
    <property type="match status" value="1"/>
</dbReference>
<dbReference type="GO" id="GO:0008168">
    <property type="term" value="F:methyltransferase activity"/>
    <property type="evidence" value="ECO:0007669"/>
    <property type="project" value="UniProtKB-KW"/>
</dbReference>
<dbReference type="SUPFAM" id="SSF53335">
    <property type="entry name" value="S-adenosyl-L-methionine-dependent methyltransferases"/>
    <property type="match status" value="1"/>
</dbReference>
<keyword evidence="1 5" id="KW-0489">Methyltransferase</keyword>
<dbReference type="Pfam" id="PF13649">
    <property type="entry name" value="Methyltransf_25"/>
    <property type="match status" value="1"/>
</dbReference>
<dbReference type="EMBL" id="MTSE01000001">
    <property type="protein sequence ID" value="OUJ75860.1"/>
    <property type="molecule type" value="Genomic_DNA"/>
</dbReference>
<dbReference type="Gene3D" id="3.40.50.150">
    <property type="entry name" value="Vaccinia Virus protein VP39"/>
    <property type="match status" value="1"/>
</dbReference>
<dbReference type="RefSeq" id="WP_245849404.1">
    <property type="nucleotide sequence ID" value="NZ_MTSE01000001.1"/>
</dbReference>
<evidence type="ECO:0000256" key="2">
    <source>
        <dbReference type="ARBA" id="ARBA00022679"/>
    </source>
</evidence>
<accession>A0A243WJR3</accession>
<evidence type="ECO:0000256" key="1">
    <source>
        <dbReference type="ARBA" id="ARBA00022603"/>
    </source>
</evidence>
<evidence type="ECO:0000256" key="3">
    <source>
        <dbReference type="ARBA" id="ARBA00022691"/>
    </source>
</evidence>